<comment type="subcellular location">
    <subcellularLocation>
        <location evidence="1 9">Cell membrane</location>
        <topology evidence="1 9">Multi-pass membrane protein</topology>
    </subcellularLocation>
</comment>
<dbReference type="Pfam" id="PF00795">
    <property type="entry name" value="CN_hydrolase"/>
    <property type="match status" value="1"/>
</dbReference>
<dbReference type="InterPro" id="IPR045378">
    <property type="entry name" value="LNT_N"/>
</dbReference>
<dbReference type="PANTHER" id="PTHR38686">
    <property type="entry name" value="APOLIPOPROTEIN N-ACYLTRANSFERASE"/>
    <property type="match status" value="1"/>
</dbReference>
<dbReference type="EC" id="2.3.1.269" evidence="9"/>
<accession>A0A840UN91</accession>
<evidence type="ECO:0000256" key="4">
    <source>
        <dbReference type="ARBA" id="ARBA00022679"/>
    </source>
</evidence>
<feature type="transmembrane region" description="Helical" evidence="9">
    <location>
        <begin position="164"/>
        <end position="186"/>
    </location>
</feature>
<evidence type="ECO:0000256" key="7">
    <source>
        <dbReference type="ARBA" id="ARBA00023136"/>
    </source>
</evidence>
<comment type="caution">
    <text evidence="11">The sequence shown here is derived from an EMBL/GenBank/DDBJ whole genome shotgun (WGS) entry which is preliminary data.</text>
</comment>
<dbReference type="GO" id="GO:0005886">
    <property type="term" value="C:plasma membrane"/>
    <property type="evidence" value="ECO:0007669"/>
    <property type="project" value="UniProtKB-SubCell"/>
</dbReference>
<feature type="transmembrane region" description="Helical" evidence="9">
    <location>
        <begin position="55"/>
        <end position="72"/>
    </location>
</feature>
<sequence>MAVTVRSPLLAAGLSGLLLALSFPGGPGLWPLLAVALVPLLLAVRGGSRARAFRAGLVAGMVHFVILLYWLVTVLGHYGGLPWYFSVPALVLLALYMALYVGFFALGARVLVETLPPPAALWLVPALWVGLDWLRGVLFSGFPWMDLGYALWGQPALIQVADLLGHHGVTFLLVLVNTLLALLLSVGQESGPGGWGRLRLAAPVVLVVAVVAVYSTVRWTQVGQQMAGAGRMPIGIVQGNIDQDLKWSPENQGKTMAIYIDQTASLFAGGVGARRPTLVVWPETALPFYPANSMFVEDLQRLNTRFDMALLTGAPWYEVVDREKREYDYYNSAVLIAPTGKFIDRYSKSHLVPFGEYVPLKPLLPFLAPLVESVGDFSPGVIGRPPQWRQGRLGVLICFESIFPAIAGQWVRNGANVLVNLTNDAWYGKSSAPHHSLAMTVFRAVETRRSLVRSANTGISGFIDPLGRVVRQSGLFEPWAVAEDVVLMEGKSLWLRGGRLFAPLCAGAALAAIGWSVAGPRRRRQTL</sequence>
<evidence type="ECO:0000256" key="3">
    <source>
        <dbReference type="ARBA" id="ARBA00022475"/>
    </source>
</evidence>
<dbReference type="InterPro" id="IPR036526">
    <property type="entry name" value="C-N_Hydrolase_sf"/>
</dbReference>
<dbReference type="SUPFAM" id="SSF56317">
    <property type="entry name" value="Carbon-nitrogen hydrolase"/>
    <property type="match status" value="1"/>
</dbReference>
<evidence type="ECO:0000313" key="12">
    <source>
        <dbReference type="Proteomes" id="UP000539642"/>
    </source>
</evidence>
<reference evidence="11 12" key="1">
    <citation type="submission" date="2020-08" db="EMBL/GenBank/DDBJ databases">
        <title>Genomic Encyclopedia of Type Strains, Phase IV (KMG-IV): sequencing the most valuable type-strain genomes for metagenomic binning, comparative biology and taxonomic classification.</title>
        <authorList>
            <person name="Goeker M."/>
        </authorList>
    </citation>
    <scope>NUCLEOTIDE SEQUENCE [LARGE SCALE GENOMIC DNA]</scope>
    <source>
        <strain evidence="11 12">DSM 28570</strain>
    </source>
</reference>
<feature type="transmembrane region" description="Helical" evidence="9">
    <location>
        <begin position="120"/>
        <end position="144"/>
    </location>
</feature>
<evidence type="ECO:0000259" key="10">
    <source>
        <dbReference type="PROSITE" id="PS50263"/>
    </source>
</evidence>
<dbReference type="AlphaFoldDB" id="A0A840UN91"/>
<dbReference type="GO" id="GO:0016410">
    <property type="term" value="F:N-acyltransferase activity"/>
    <property type="evidence" value="ECO:0007669"/>
    <property type="project" value="UniProtKB-UniRule"/>
</dbReference>
<dbReference type="RefSeq" id="WP_183348826.1">
    <property type="nucleotide sequence ID" value="NZ_JACHEO010000003.1"/>
</dbReference>
<feature type="transmembrane region" description="Helical" evidence="9">
    <location>
        <begin position="198"/>
        <end position="217"/>
    </location>
</feature>
<dbReference type="EMBL" id="JACHEO010000003">
    <property type="protein sequence ID" value="MBB5347242.1"/>
    <property type="molecule type" value="Genomic_DNA"/>
</dbReference>
<evidence type="ECO:0000256" key="8">
    <source>
        <dbReference type="ARBA" id="ARBA00023315"/>
    </source>
</evidence>
<name>A0A840UN91_9BACT</name>
<dbReference type="NCBIfam" id="TIGR00546">
    <property type="entry name" value="lnt"/>
    <property type="match status" value="1"/>
</dbReference>
<dbReference type="Gene3D" id="3.60.110.10">
    <property type="entry name" value="Carbon-nitrogen hydrolase"/>
    <property type="match status" value="1"/>
</dbReference>
<keyword evidence="7 9" id="KW-0472">Membrane</keyword>
<dbReference type="Pfam" id="PF20154">
    <property type="entry name" value="LNT_N"/>
    <property type="match status" value="1"/>
</dbReference>
<proteinExistence type="inferred from homology"/>
<dbReference type="HAMAP" id="MF_01148">
    <property type="entry name" value="Lnt"/>
    <property type="match status" value="1"/>
</dbReference>
<evidence type="ECO:0000256" key="2">
    <source>
        <dbReference type="ARBA" id="ARBA00010065"/>
    </source>
</evidence>
<keyword evidence="3 9" id="KW-1003">Cell membrane</keyword>
<dbReference type="GO" id="GO:0042158">
    <property type="term" value="P:lipoprotein biosynthetic process"/>
    <property type="evidence" value="ECO:0007669"/>
    <property type="project" value="UniProtKB-UniRule"/>
</dbReference>
<evidence type="ECO:0000256" key="6">
    <source>
        <dbReference type="ARBA" id="ARBA00022989"/>
    </source>
</evidence>
<dbReference type="PROSITE" id="PS50263">
    <property type="entry name" value="CN_HYDROLASE"/>
    <property type="match status" value="1"/>
</dbReference>
<keyword evidence="11" id="KW-0449">Lipoprotein</keyword>
<dbReference type="InterPro" id="IPR003010">
    <property type="entry name" value="C-N_Hydrolase"/>
</dbReference>
<comment type="similarity">
    <text evidence="2 9">Belongs to the CN hydrolase family. Apolipoprotein N-acyltransferase subfamily.</text>
</comment>
<dbReference type="PANTHER" id="PTHR38686:SF1">
    <property type="entry name" value="APOLIPOPROTEIN N-ACYLTRANSFERASE"/>
    <property type="match status" value="1"/>
</dbReference>
<dbReference type="UniPathway" id="UPA00666"/>
<dbReference type="Proteomes" id="UP000539642">
    <property type="component" value="Unassembled WGS sequence"/>
</dbReference>
<gene>
    <name evidence="9" type="primary">lnt</name>
    <name evidence="11" type="ORF">HNQ81_000955</name>
</gene>
<evidence type="ECO:0000256" key="9">
    <source>
        <dbReference type="HAMAP-Rule" id="MF_01148"/>
    </source>
</evidence>
<keyword evidence="5 9" id="KW-0812">Transmembrane</keyword>
<evidence type="ECO:0000256" key="1">
    <source>
        <dbReference type="ARBA" id="ARBA00004651"/>
    </source>
</evidence>
<comment type="catalytic activity">
    <reaction evidence="9">
        <text>N-terminal S-1,2-diacyl-sn-glyceryl-L-cysteinyl-[lipoprotein] + a glycerophospholipid = N-acyl-S-1,2-diacyl-sn-glyceryl-L-cysteinyl-[lipoprotein] + a 2-acyl-sn-glycero-3-phospholipid + H(+)</text>
        <dbReference type="Rhea" id="RHEA:48228"/>
        <dbReference type="Rhea" id="RHEA-COMP:14681"/>
        <dbReference type="Rhea" id="RHEA-COMP:14684"/>
        <dbReference type="ChEBI" id="CHEBI:15378"/>
        <dbReference type="ChEBI" id="CHEBI:136912"/>
        <dbReference type="ChEBI" id="CHEBI:140656"/>
        <dbReference type="ChEBI" id="CHEBI:140657"/>
        <dbReference type="ChEBI" id="CHEBI:140660"/>
        <dbReference type="EC" id="2.3.1.269"/>
    </reaction>
</comment>
<dbReference type="CDD" id="cd07571">
    <property type="entry name" value="ALP_N-acyl_transferase"/>
    <property type="match status" value="1"/>
</dbReference>
<feature type="domain" description="CN hydrolase" evidence="10">
    <location>
        <begin position="237"/>
        <end position="487"/>
    </location>
</feature>
<feature type="transmembrane region" description="Helical" evidence="9">
    <location>
        <begin position="500"/>
        <end position="518"/>
    </location>
</feature>
<protein>
    <recommendedName>
        <fullName evidence="9">Apolipoprotein N-acyltransferase</fullName>
        <shortName evidence="9">ALP N-acyltransferase</shortName>
        <ecNumber evidence="9">2.3.1.269</ecNumber>
    </recommendedName>
</protein>
<evidence type="ECO:0000256" key="5">
    <source>
        <dbReference type="ARBA" id="ARBA00022692"/>
    </source>
</evidence>
<keyword evidence="12" id="KW-1185">Reference proteome</keyword>
<organism evidence="11 12">
    <name type="scientific">Desulfoprunum benzoelyticum</name>
    <dbReference type="NCBI Taxonomy" id="1506996"/>
    <lineage>
        <taxon>Bacteria</taxon>
        <taxon>Pseudomonadati</taxon>
        <taxon>Thermodesulfobacteriota</taxon>
        <taxon>Desulfobulbia</taxon>
        <taxon>Desulfobulbales</taxon>
        <taxon>Desulfobulbaceae</taxon>
        <taxon>Desulfoprunum</taxon>
    </lineage>
</organism>
<dbReference type="InterPro" id="IPR004563">
    <property type="entry name" value="Apolipo_AcylTrfase"/>
</dbReference>
<comment type="function">
    <text evidence="9">Catalyzes the phospholipid dependent N-acylation of the N-terminal cysteine of apolipoprotein, the last step in lipoprotein maturation.</text>
</comment>
<keyword evidence="8 9" id="KW-0012">Acyltransferase</keyword>
<evidence type="ECO:0000313" key="11">
    <source>
        <dbReference type="EMBL" id="MBB5347242.1"/>
    </source>
</evidence>
<comment type="pathway">
    <text evidence="9">Protein modification; lipoprotein biosynthesis (N-acyl transfer).</text>
</comment>
<keyword evidence="4 9" id="KW-0808">Transferase</keyword>
<keyword evidence="6 9" id="KW-1133">Transmembrane helix</keyword>
<feature type="transmembrane region" description="Helical" evidence="9">
    <location>
        <begin position="84"/>
        <end position="108"/>
    </location>
</feature>